<feature type="transmembrane region" description="Helical" evidence="1">
    <location>
        <begin position="6"/>
        <end position="25"/>
    </location>
</feature>
<dbReference type="Gene3D" id="3.40.50.1110">
    <property type="entry name" value="SGNH hydrolase"/>
    <property type="match status" value="1"/>
</dbReference>
<dbReference type="SUPFAM" id="SSF52266">
    <property type="entry name" value="SGNH hydrolase"/>
    <property type="match status" value="1"/>
</dbReference>
<dbReference type="RefSeq" id="WP_187009947.1">
    <property type="nucleotide sequence ID" value="NZ_JACRUI010000002.1"/>
</dbReference>
<evidence type="ECO:0008006" key="4">
    <source>
        <dbReference type="Google" id="ProtNLM"/>
    </source>
</evidence>
<comment type="caution">
    <text evidence="2">The sequence shown here is derived from an EMBL/GenBank/DDBJ whole genome shotgun (WGS) entry which is preliminary data.</text>
</comment>
<keyword evidence="1" id="KW-1133">Transmembrane helix</keyword>
<keyword evidence="1" id="KW-0472">Membrane</keyword>
<sequence>MSTTKTYFFQSFWILLLATFFFIGIKEVLPKKLFSDKETVTKNVLIDSMLIDALKADKELGEIGTTGEAISVDTIDSESSISQNPPAANTTGQGFVFMEDSYDSYSGLQYLSAFYEKLYQLETNRKGKVRVAYYGDSMTDGDFIVQDFRANFQNKFGGQGVGFVAITSESASARTSVTHQFSENWKMQSYLNVKNPIRPFAVNGHVFFANDTINATWVKYKAGKSKNTSQLNNPTLFYGSAANQNGYISYQIKNDTIAKKLSPNTILNTMQLSPNNLQSLNIGFRKAKSIPFYGLNFDDGKGVHVDNFSQRGNSGIPISKFDVTLMNAFQQKLGYDLIVLHYGTNVLKYGTLDFGWYDKSMTRTVERLQKSFPGAAILVVSTADKATKYDTAMKTDSAVVPLTRSQKSYAIKTKSAYIDLYKLMGGEGSMAKWVEQDLPLANKDYTHFNFRGSKKIGSMLFHELDRGYEKYKLLREQAKMSSRTNSLVKRKADTLMSRKKSVNGL</sequence>
<evidence type="ECO:0000256" key="1">
    <source>
        <dbReference type="SAM" id="Phobius"/>
    </source>
</evidence>
<keyword evidence="3" id="KW-1185">Reference proteome</keyword>
<keyword evidence="1" id="KW-0812">Transmembrane</keyword>
<reference evidence="2 3" key="1">
    <citation type="submission" date="2020-08" db="EMBL/GenBank/DDBJ databases">
        <title>Description of novel Flavobacterium F-380 isolate.</title>
        <authorList>
            <person name="Saticioglu I.B."/>
            <person name="Duman M."/>
            <person name="Altun S."/>
        </authorList>
    </citation>
    <scope>NUCLEOTIDE SEQUENCE [LARGE SCALE GENOMIC DNA]</scope>
    <source>
        <strain evidence="2 3">F-380</strain>
    </source>
</reference>
<protein>
    <recommendedName>
        <fullName evidence="4">SGNH hydrolase-type esterase domain-containing protein</fullName>
    </recommendedName>
</protein>
<dbReference type="Proteomes" id="UP000629963">
    <property type="component" value="Unassembled WGS sequence"/>
</dbReference>
<evidence type="ECO:0000313" key="3">
    <source>
        <dbReference type="Proteomes" id="UP000629963"/>
    </source>
</evidence>
<gene>
    <name evidence="2" type="ORF">H8R23_08075</name>
</gene>
<dbReference type="Gene3D" id="2.60.120.1360">
    <property type="match status" value="1"/>
</dbReference>
<name>A0ABR7J761_9FLAO</name>
<evidence type="ECO:0000313" key="2">
    <source>
        <dbReference type="EMBL" id="MBC5841361.1"/>
    </source>
</evidence>
<organism evidence="2 3">
    <name type="scientific">Flavobacterium kayseriense</name>
    <dbReference type="NCBI Taxonomy" id="2764714"/>
    <lineage>
        <taxon>Bacteria</taxon>
        <taxon>Pseudomonadati</taxon>
        <taxon>Bacteroidota</taxon>
        <taxon>Flavobacteriia</taxon>
        <taxon>Flavobacteriales</taxon>
        <taxon>Flavobacteriaceae</taxon>
        <taxon>Flavobacterium</taxon>
    </lineage>
</organism>
<proteinExistence type="predicted"/>
<dbReference type="InterPro" id="IPR036514">
    <property type="entry name" value="SGNH_hydro_sf"/>
</dbReference>
<accession>A0ABR7J761</accession>
<dbReference type="EMBL" id="JACRUJ010000002">
    <property type="protein sequence ID" value="MBC5841361.1"/>
    <property type="molecule type" value="Genomic_DNA"/>
</dbReference>